<dbReference type="PROSITE" id="PS50146">
    <property type="entry name" value="DAGK"/>
    <property type="match status" value="1"/>
</dbReference>
<accession>A0ABW5RJB4</accession>
<protein>
    <submittedName>
        <fullName evidence="10">Diacylglycerol/lipid kinase family protein</fullName>
        <ecNumber evidence="10">2.7.1.-</ecNumber>
    </submittedName>
</protein>
<comment type="cofactor">
    <cofactor evidence="1">
        <name>Mg(2+)</name>
        <dbReference type="ChEBI" id="CHEBI:18420"/>
    </cofactor>
</comment>
<dbReference type="RefSeq" id="WP_066057158.1">
    <property type="nucleotide sequence ID" value="NZ_JBHUNF010000004.1"/>
</dbReference>
<evidence type="ECO:0000256" key="7">
    <source>
        <dbReference type="ARBA" id="ARBA00023209"/>
    </source>
</evidence>
<dbReference type="GO" id="GO:0016301">
    <property type="term" value="F:kinase activity"/>
    <property type="evidence" value="ECO:0007669"/>
    <property type="project" value="UniProtKB-KW"/>
</dbReference>
<dbReference type="Pfam" id="PF19279">
    <property type="entry name" value="YegS_C"/>
    <property type="match status" value="1"/>
</dbReference>
<dbReference type="PANTHER" id="PTHR12358:SF54">
    <property type="entry name" value="SPHINGOSINE KINASE RELATED PROTEIN"/>
    <property type="match status" value="1"/>
</dbReference>
<organism evidence="10 11">
    <name type="scientific">Gulosibacter bifidus</name>
    <dbReference type="NCBI Taxonomy" id="272239"/>
    <lineage>
        <taxon>Bacteria</taxon>
        <taxon>Bacillati</taxon>
        <taxon>Actinomycetota</taxon>
        <taxon>Actinomycetes</taxon>
        <taxon>Micrococcales</taxon>
        <taxon>Microbacteriaceae</taxon>
        <taxon>Gulosibacter</taxon>
    </lineage>
</organism>
<evidence type="ECO:0000256" key="4">
    <source>
        <dbReference type="ARBA" id="ARBA00022741"/>
    </source>
</evidence>
<reference evidence="11" key="1">
    <citation type="journal article" date="2019" name="Int. J. Syst. Evol. Microbiol.">
        <title>The Global Catalogue of Microorganisms (GCM) 10K type strain sequencing project: providing services to taxonomists for standard genome sequencing and annotation.</title>
        <authorList>
            <consortium name="The Broad Institute Genomics Platform"/>
            <consortium name="The Broad Institute Genome Sequencing Center for Infectious Disease"/>
            <person name="Wu L."/>
            <person name="Ma J."/>
        </authorList>
    </citation>
    <scope>NUCLEOTIDE SEQUENCE [LARGE SCALE GENOMIC DNA]</scope>
    <source>
        <strain evidence="11">TISTR 1511</strain>
    </source>
</reference>
<evidence type="ECO:0000256" key="8">
    <source>
        <dbReference type="ARBA" id="ARBA00023264"/>
    </source>
</evidence>
<evidence type="ECO:0000256" key="1">
    <source>
        <dbReference type="ARBA" id="ARBA00001946"/>
    </source>
</evidence>
<proteinExistence type="inferred from homology"/>
<evidence type="ECO:0000256" key="6">
    <source>
        <dbReference type="ARBA" id="ARBA00022840"/>
    </source>
</evidence>
<dbReference type="InterPro" id="IPR045540">
    <property type="entry name" value="YegS/DAGK_C"/>
</dbReference>
<keyword evidence="8" id="KW-1208">Phospholipid metabolism</keyword>
<gene>
    <name evidence="10" type="ORF">ACFSUQ_06845</name>
</gene>
<keyword evidence="11" id="KW-1185">Reference proteome</keyword>
<dbReference type="Gene3D" id="2.60.200.40">
    <property type="match status" value="1"/>
</dbReference>
<evidence type="ECO:0000313" key="10">
    <source>
        <dbReference type="EMBL" id="MFD2675008.1"/>
    </source>
</evidence>
<evidence type="ECO:0000256" key="2">
    <source>
        <dbReference type="ARBA" id="ARBA00005983"/>
    </source>
</evidence>
<dbReference type="Proteomes" id="UP001597453">
    <property type="component" value="Unassembled WGS sequence"/>
</dbReference>
<dbReference type="EC" id="2.7.1.-" evidence="10"/>
<evidence type="ECO:0000256" key="5">
    <source>
        <dbReference type="ARBA" id="ARBA00022777"/>
    </source>
</evidence>
<dbReference type="InterPro" id="IPR050187">
    <property type="entry name" value="Lipid_Phosphate_FormReg"/>
</dbReference>
<dbReference type="InterPro" id="IPR001206">
    <property type="entry name" value="Diacylglycerol_kinase_cat_dom"/>
</dbReference>
<keyword evidence="7" id="KW-0594">Phospholipid biosynthesis</keyword>
<keyword evidence="3 10" id="KW-0808">Transferase</keyword>
<dbReference type="Gene3D" id="3.40.50.10330">
    <property type="entry name" value="Probable inorganic polyphosphate/atp-NAD kinase, domain 1"/>
    <property type="match status" value="1"/>
</dbReference>
<keyword evidence="4" id="KW-0547">Nucleotide-binding</keyword>
<dbReference type="Pfam" id="PF00781">
    <property type="entry name" value="DAGK_cat"/>
    <property type="match status" value="1"/>
</dbReference>
<evidence type="ECO:0000259" key="9">
    <source>
        <dbReference type="PROSITE" id="PS50146"/>
    </source>
</evidence>
<keyword evidence="7" id="KW-0443">Lipid metabolism</keyword>
<dbReference type="InterPro" id="IPR017438">
    <property type="entry name" value="ATP-NAD_kinase_N"/>
</dbReference>
<dbReference type="EMBL" id="JBHUNF010000004">
    <property type="protein sequence ID" value="MFD2675008.1"/>
    <property type="molecule type" value="Genomic_DNA"/>
</dbReference>
<feature type="domain" description="DAGKc" evidence="9">
    <location>
        <begin position="1"/>
        <end position="138"/>
    </location>
</feature>
<dbReference type="PANTHER" id="PTHR12358">
    <property type="entry name" value="SPHINGOSINE KINASE"/>
    <property type="match status" value="1"/>
</dbReference>
<sequence length="319" mass="34579">MTQSHAACIYNPTRITIDKLRDWCQQAEQHYGFAPTRFIATTVDDDARCQVRDALGHGPAVVIAAGGDGTVRLAAEALADTGVPLAIVPLGTGNLLARTLELSTPGLLHPDATLAQAVELAFAGGERDIDLVRVAVERPSGARDAFVFAVIAGIGIDAGMISNTNPTLKKRLGWPAYGVGILRWLVSSGSFRARYRVDQRPTYGTRAASIMVGNSGTLTGGLVLMRQARIDDGVIDMIMMRPRGPLGWVVVAVRILAHRWQRGQRGSQRMLGYHCGRTIMLRLDSRPEEFQVDGDTVGPVVAARFTVMPRALRVRIPHR</sequence>
<comment type="similarity">
    <text evidence="2">Belongs to the diacylglycerol/lipid kinase family.</text>
</comment>
<evidence type="ECO:0000256" key="3">
    <source>
        <dbReference type="ARBA" id="ARBA00022679"/>
    </source>
</evidence>
<keyword evidence="7" id="KW-0444">Lipid biosynthesis</keyword>
<dbReference type="SUPFAM" id="SSF111331">
    <property type="entry name" value="NAD kinase/diacylglycerol kinase-like"/>
    <property type="match status" value="1"/>
</dbReference>
<keyword evidence="5 10" id="KW-0418">Kinase</keyword>
<dbReference type="InterPro" id="IPR016064">
    <property type="entry name" value="NAD/diacylglycerol_kinase_sf"/>
</dbReference>
<comment type="caution">
    <text evidence="10">The sequence shown here is derived from an EMBL/GenBank/DDBJ whole genome shotgun (WGS) entry which is preliminary data.</text>
</comment>
<keyword evidence="6" id="KW-0067">ATP-binding</keyword>
<name>A0ABW5RJB4_9MICO</name>
<evidence type="ECO:0000313" key="11">
    <source>
        <dbReference type="Proteomes" id="UP001597453"/>
    </source>
</evidence>